<dbReference type="Proteomes" id="UP000887580">
    <property type="component" value="Unplaced"/>
</dbReference>
<proteinExistence type="predicted"/>
<sequence>MSVTLHTTAGDLKVELFCEKTPKACEVSYFISFLLKMAEEQQLLTEPISNEASTISPAQKSLEKFLNKPMRIELSDGRIIIGNLVCTDNVPNIILQGSQEYWLKDWPNGYIRDLGVVVIGGKHIKNIRNFLALCASNYYTNCIFHRNIKGFIVQTGDPTNSGKGGQSIWGEPFPDEIRTDIKHDARGILSMASNGPNTNGSQFFITYDKHPTLDGKHTAFGKVIDGFDTLEELENIIVDKRYCPVVEQKIKDNFAFSKQLPPLHLSYHHPTDNVSSLTFYSSSSTTTEKSQQQLIDEETKKRIQQSSEYFSQYIEEYYEEEPEEKIEEEIVTKDELVSLLQEHRAQNIIAIDVQQERSPWTSLVICSPYNDRHGQALMQTVRKHIKTLYKFEDDQMPRPSKVTSGWFVFDMRNVLLHIMSEPAREKYQLEKLYSTNDEEENDNDESMIPPPSTQISSASTSGI</sequence>
<organism evidence="1 2">
    <name type="scientific">Panagrolaimus sp. PS1159</name>
    <dbReference type="NCBI Taxonomy" id="55785"/>
    <lineage>
        <taxon>Eukaryota</taxon>
        <taxon>Metazoa</taxon>
        <taxon>Ecdysozoa</taxon>
        <taxon>Nematoda</taxon>
        <taxon>Chromadorea</taxon>
        <taxon>Rhabditida</taxon>
        <taxon>Tylenchina</taxon>
        <taxon>Panagrolaimomorpha</taxon>
        <taxon>Panagrolaimoidea</taxon>
        <taxon>Panagrolaimidae</taxon>
        <taxon>Panagrolaimus</taxon>
    </lineage>
</organism>
<name>A0AC35F1W2_9BILA</name>
<evidence type="ECO:0000313" key="2">
    <source>
        <dbReference type="WBParaSite" id="PS1159_v2.g12983.t1"/>
    </source>
</evidence>
<protein>
    <submittedName>
        <fullName evidence="2">PPIase cyclophilin-type domain-containing protein</fullName>
    </submittedName>
</protein>
<dbReference type="WBParaSite" id="PS1159_v2.g12983.t1">
    <property type="protein sequence ID" value="PS1159_v2.g12983.t1"/>
    <property type="gene ID" value="PS1159_v2.g12983"/>
</dbReference>
<reference evidence="2" key="1">
    <citation type="submission" date="2022-11" db="UniProtKB">
        <authorList>
            <consortium name="WormBaseParasite"/>
        </authorList>
    </citation>
    <scope>IDENTIFICATION</scope>
</reference>
<accession>A0AC35F1W2</accession>
<evidence type="ECO:0000313" key="1">
    <source>
        <dbReference type="Proteomes" id="UP000887580"/>
    </source>
</evidence>